<feature type="domain" description="SusD-like N-terminal" evidence="8">
    <location>
        <begin position="62"/>
        <end position="231"/>
    </location>
</feature>
<dbReference type="Pfam" id="PF14322">
    <property type="entry name" value="SusD-like_3"/>
    <property type="match status" value="1"/>
</dbReference>
<evidence type="ECO:0000313" key="9">
    <source>
        <dbReference type="EMBL" id="MDU0371099.1"/>
    </source>
</evidence>
<evidence type="ECO:0000259" key="7">
    <source>
        <dbReference type="Pfam" id="PF07980"/>
    </source>
</evidence>
<gene>
    <name evidence="9" type="ORF">ROI90_11885</name>
</gene>
<dbReference type="Pfam" id="PF07980">
    <property type="entry name" value="SusD_RagB"/>
    <property type="match status" value="1"/>
</dbReference>
<keyword evidence="10" id="KW-1185">Reference proteome</keyword>
<evidence type="ECO:0000256" key="6">
    <source>
        <dbReference type="SAM" id="SignalP"/>
    </source>
</evidence>
<dbReference type="InterPro" id="IPR011990">
    <property type="entry name" value="TPR-like_helical_dom_sf"/>
</dbReference>
<organism evidence="9 10">
    <name type="scientific">Hymenobacter endophyticus</name>
    <dbReference type="NCBI Taxonomy" id="3076335"/>
    <lineage>
        <taxon>Bacteria</taxon>
        <taxon>Pseudomonadati</taxon>
        <taxon>Bacteroidota</taxon>
        <taxon>Cytophagia</taxon>
        <taxon>Cytophagales</taxon>
        <taxon>Hymenobacteraceae</taxon>
        <taxon>Hymenobacter</taxon>
    </lineage>
</organism>
<dbReference type="InterPro" id="IPR033985">
    <property type="entry name" value="SusD-like_N"/>
</dbReference>
<keyword evidence="5" id="KW-0998">Cell outer membrane</keyword>
<feature type="chain" id="PRO_5046629397" evidence="6">
    <location>
        <begin position="24"/>
        <end position="452"/>
    </location>
</feature>
<dbReference type="Gene3D" id="1.25.40.390">
    <property type="match status" value="1"/>
</dbReference>
<evidence type="ECO:0000313" key="10">
    <source>
        <dbReference type="Proteomes" id="UP001250698"/>
    </source>
</evidence>
<evidence type="ECO:0000256" key="1">
    <source>
        <dbReference type="ARBA" id="ARBA00004442"/>
    </source>
</evidence>
<evidence type="ECO:0000256" key="4">
    <source>
        <dbReference type="ARBA" id="ARBA00023136"/>
    </source>
</evidence>
<dbReference type="RefSeq" id="WP_315998569.1">
    <property type="nucleotide sequence ID" value="NZ_JAWDJT010000007.1"/>
</dbReference>
<sequence length="452" mass="49674">MKYSVVRSLLIAATLGLPLTSCNDELDITPNNTVLAEDALKTSADVEAAMVGVYDALGSQALYGGQMQFMGELLGDAGDLAFVGTFNQPNEAYRKALLVNNTFVAQSWLAGYRTINNTNSVLAAIDKVTAARRNRIEGEALFVRGLVYFDLVRYYAKAWNDGSPQSNPGVPLVLTPTTSLGSNNQVARNTVAEVYTQVLQDLERAKTLLPATNGIFANRSAASAILSRVYLQQGRYTEAAASASEVIANTRYSLDESVEAVFTNTKASTEIVFSLQVSNQDGINELNTYFSELSRADIEIQEQHLNRYEADDTRLNLFGNTGGTNYLLKYDDPYANVVLIRLAEMYLTRAESRFRGGNTTGALSDLNLVRVRSGLAPLTSAQLSLNAILRERRLELAFEGFRLHDAKRTQEAIVNAAPNVNVNLAWNSSRLIFPIPRREIDVNPRLVQNDGY</sequence>
<accession>A0ABU3TI95</accession>
<comment type="caution">
    <text evidence="9">The sequence shown here is derived from an EMBL/GenBank/DDBJ whole genome shotgun (WGS) entry which is preliminary data.</text>
</comment>
<dbReference type="InterPro" id="IPR012944">
    <property type="entry name" value="SusD_RagB_dom"/>
</dbReference>
<evidence type="ECO:0000256" key="2">
    <source>
        <dbReference type="ARBA" id="ARBA00006275"/>
    </source>
</evidence>
<keyword evidence="4" id="KW-0472">Membrane</keyword>
<evidence type="ECO:0000256" key="3">
    <source>
        <dbReference type="ARBA" id="ARBA00022729"/>
    </source>
</evidence>
<evidence type="ECO:0000256" key="5">
    <source>
        <dbReference type="ARBA" id="ARBA00023237"/>
    </source>
</evidence>
<comment type="similarity">
    <text evidence="2">Belongs to the SusD family.</text>
</comment>
<comment type="subcellular location">
    <subcellularLocation>
        <location evidence="1">Cell outer membrane</location>
    </subcellularLocation>
</comment>
<dbReference type="EMBL" id="JAWDJT010000007">
    <property type="protein sequence ID" value="MDU0371099.1"/>
    <property type="molecule type" value="Genomic_DNA"/>
</dbReference>
<protein>
    <submittedName>
        <fullName evidence="9">RagB/SusD family nutrient uptake outer membrane protein</fullName>
    </submittedName>
</protein>
<proteinExistence type="inferred from homology"/>
<evidence type="ECO:0000259" key="8">
    <source>
        <dbReference type="Pfam" id="PF14322"/>
    </source>
</evidence>
<dbReference type="CDD" id="cd08977">
    <property type="entry name" value="SusD"/>
    <property type="match status" value="1"/>
</dbReference>
<feature type="domain" description="RagB/SusD" evidence="7">
    <location>
        <begin position="335"/>
        <end position="452"/>
    </location>
</feature>
<feature type="signal peptide" evidence="6">
    <location>
        <begin position="1"/>
        <end position="23"/>
    </location>
</feature>
<keyword evidence="3 6" id="KW-0732">Signal</keyword>
<name>A0ABU3TI95_9BACT</name>
<dbReference type="Proteomes" id="UP001250698">
    <property type="component" value="Unassembled WGS sequence"/>
</dbReference>
<dbReference type="SUPFAM" id="SSF48452">
    <property type="entry name" value="TPR-like"/>
    <property type="match status" value="1"/>
</dbReference>
<reference evidence="9 10" key="1">
    <citation type="submission" date="2023-10" db="EMBL/GenBank/DDBJ databases">
        <title>Hymenobacter endophyticus sp. nov., an isolate from the leaf tissues of wheat.</title>
        <authorList>
            <person name="Dai Y."/>
        </authorList>
    </citation>
    <scope>NUCLEOTIDE SEQUENCE [LARGE SCALE GENOMIC DNA]</scope>
    <source>
        <strain evidence="9 10">ZK17L-C2</strain>
    </source>
</reference>